<dbReference type="GO" id="GO:0006508">
    <property type="term" value="P:proteolysis"/>
    <property type="evidence" value="ECO:0000318"/>
    <property type="project" value="GO_Central"/>
</dbReference>
<dbReference type="GO" id="GO:0004222">
    <property type="term" value="F:metalloendopeptidase activity"/>
    <property type="evidence" value="ECO:0000318"/>
    <property type="project" value="GO_Central"/>
</dbReference>
<dbReference type="GO" id="GO:0006518">
    <property type="term" value="P:peptide metabolic process"/>
    <property type="evidence" value="ECO:0000318"/>
    <property type="project" value="GO_Central"/>
</dbReference>
<evidence type="ECO:0000256" key="1">
    <source>
        <dbReference type="ARBA" id="ARBA00004173"/>
    </source>
</evidence>
<evidence type="ECO:0000256" key="9">
    <source>
        <dbReference type="ARBA" id="ARBA00023128"/>
    </source>
</evidence>
<dbReference type="OrthoDB" id="17530at2759"/>
<dbReference type="AlphaFoldDB" id="A0A1Y1HTE0"/>
<dbReference type="InterPro" id="IPR024079">
    <property type="entry name" value="MetalloPept_cat_dom_sf"/>
</dbReference>
<reference evidence="13 14" key="1">
    <citation type="journal article" date="2014" name="Nat. Commun.">
        <title>Klebsormidium flaccidum genome reveals primary factors for plant terrestrial adaptation.</title>
        <authorList>
            <person name="Hori K."/>
            <person name="Maruyama F."/>
            <person name="Fujisawa T."/>
            <person name="Togashi T."/>
            <person name="Yamamoto N."/>
            <person name="Seo M."/>
            <person name="Sato S."/>
            <person name="Yamada T."/>
            <person name="Mori H."/>
            <person name="Tajima N."/>
            <person name="Moriyama T."/>
            <person name="Ikeuchi M."/>
            <person name="Watanabe M."/>
            <person name="Wada H."/>
            <person name="Kobayashi K."/>
            <person name="Saito M."/>
            <person name="Masuda T."/>
            <person name="Sasaki-Sekimoto Y."/>
            <person name="Mashiguchi K."/>
            <person name="Awai K."/>
            <person name="Shimojima M."/>
            <person name="Masuda S."/>
            <person name="Iwai M."/>
            <person name="Nobusawa T."/>
            <person name="Narise T."/>
            <person name="Kondo S."/>
            <person name="Saito H."/>
            <person name="Sato R."/>
            <person name="Murakawa M."/>
            <person name="Ihara Y."/>
            <person name="Oshima-Yamada Y."/>
            <person name="Ohtaka K."/>
            <person name="Satoh M."/>
            <person name="Sonobe K."/>
            <person name="Ishii M."/>
            <person name="Ohtani R."/>
            <person name="Kanamori-Sato M."/>
            <person name="Honoki R."/>
            <person name="Miyazaki D."/>
            <person name="Mochizuki H."/>
            <person name="Umetsu J."/>
            <person name="Higashi K."/>
            <person name="Shibata D."/>
            <person name="Kamiya Y."/>
            <person name="Sato N."/>
            <person name="Nakamura Y."/>
            <person name="Tabata S."/>
            <person name="Ida S."/>
            <person name="Kurokawa K."/>
            <person name="Ohta H."/>
        </authorList>
    </citation>
    <scope>NUCLEOTIDE SEQUENCE [LARGE SCALE GENOMIC DNA]</scope>
    <source>
        <strain evidence="13 14">NIES-2285</strain>
    </source>
</reference>
<evidence type="ECO:0000256" key="4">
    <source>
        <dbReference type="ARBA" id="ARBA00022723"/>
    </source>
</evidence>
<dbReference type="PANTHER" id="PTHR11804">
    <property type="entry name" value="PROTEASE M3 THIMET OLIGOPEPTIDASE-RELATED"/>
    <property type="match status" value="1"/>
</dbReference>
<name>A0A1Y1HTE0_KLENI</name>
<protein>
    <submittedName>
        <fullName evidence="13">Zincin-like metalloproteases family protein</fullName>
    </submittedName>
</protein>
<dbReference type="InterPro" id="IPR001567">
    <property type="entry name" value="Pept_M3A_M3B_dom"/>
</dbReference>
<dbReference type="InterPro" id="IPR024077">
    <property type="entry name" value="Neurolysin/TOP_dom2"/>
</dbReference>
<comment type="similarity">
    <text evidence="2 10">Belongs to the peptidase M3 family.</text>
</comment>
<dbReference type="SUPFAM" id="SSF55486">
    <property type="entry name" value="Metalloproteases ('zincins'), catalytic domain"/>
    <property type="match status" value="1"/>
</dbReference>
<evidence type="ECO:0000313" key="13">
    <source>
        <dbReference type="EMBL" id="GAQ81112.1"/>
    </source>
</evidence>
<evidence type="ECO:0000313" key="14">
    <source>
        <dbReference type="Proteomes" id="UP000054558"/>
    </source>
</evidence>
<accession>A0A1Y1HTE0</accession>
<keyword evidence="14" id="KW-1185">Reference proteome</keyword>
<dbReference type="Gene3D" id="3.40.390.10">
    <property type="entry name" value="Collagenase (Catalytic Domain)"/>
    <property type="match status" value="1"/>
</dbReference>
<evidence type="ECO:0000256" key="7">
    <source>
        <dbReference type="ARBA" id="ARBA00022946"/>
    </source>
</evidence>
<dbReference type="Proteomes" id="UP000054558">
    <property type="component" value="Unassembled WGS sequence"/>
</dbReference>
<gene>
    <name evidence="13" type="ORF">KFL_000710170</name>
</gene>
<dbReference type="STRING" id="105231.A0A1Y1HTE0"/>
<keyword evidence="3 10" id="KW-0645">Protease</keyword>
<keyword evidence="7" id="KW-0809">Transit peptide</keyword>
<evidence type="ECO:0000256" key="6">
    <source>
        <dbReference type="ARBA" id="ARBA00022833"/>
    </source>
</evidence>
<keyword evidence="8 10" id="KW-0482">Metalloprotease</keyword>
<evidence type="ECO:0000256" key="10">
    <source>
        <dbReference type="RuleBase" id="RU003435"/>
    </source>
</evidence>
<keyword evidence="5 10" id="KW-0378">Hydrolase</keyword>
<evidence type="ECO:0000256" key="3">
    <source>
        <dbReference type="ARBA" id="ARBA00022670"/>
    </source>
</evidence>
<organism evidence="13 14">
    <name type="scientific">Klebsormidium nitens</name>
    <name type="common">Green alga</name>
    <name type="synonym">Ulothrix nitens</name>
    <dbReference type="NCBI Taxonomy" id="105231"/>
    <lineage>
        <taxon>Eukaryota</taxon>
        <taxon>Viridiplantae</taxon>
        <taxon>Streptophyta</taxon>
        <taxon>Klebsormidiophyceae</taxon>
        <taxon>Klebsormidiales</taxon>
        <taxon>Klebsormidiaceae</taxon>
        <taxon>Klebsormidium</taxon>
    </lineage>
</organism>
<comment type="cofactor">
    <cofactor evidence="10">
        <name>Zn(2+)</name>
        <dbReference type="ChEBI" id="CHEBI:29105"/>
    </cofactor>
    <text evidence="10">Binds 1 zinc ion.</text>
</comment>
<proteinExistence type="inferred from homology"/>
<comment type="subcellular location">
    <subcellularLocation>
        <location evidence="1">Mitochondrion</location>
    </subcellularLocation>
</comment>
<feature type="domain" description="Peptidase M3A/M3B catalytic" evidence="12">
    <location>
        <begin position="371"/>
        <end position="807"/>
    </location>
</feature>
<dbReference type="InterPro" id="IPR045090">
    <property type="entry name" value="Pept_M3A_M3B"/>
</dbReference>
<feature type="region of interest" description="Disordered" evidence="11">
    <location>
        <begin position="45"/>
        <end position="72"/>
    </location>
</feature>
<keyword evidence="4 10" id="KW-0479">Metal-binding</keyword>
<dbReference type="PANTHER" id="PTHR11804:SF79">
    <property type="entry name" value="MITOCHONDRIAL INTERMEDIATE PEPTIDASE"/>
    <property type="match status" value="1"/>
</dbReference>
<sequence length="826" mass="90858">MALVAERMRRVALAAAAAVESSFWTRASSPVARGKGLLAAEGAASELAGASSEGSSEVWGNRESGRRGGFPGVVHAKDVGKGGGQGRGWLSSLPLLGSTSSHVSVQVPGMQHQAWHQRNGHKVSHKLSMDFGVTGQRRGITSLPHLGGVAAPAIREERVGLYGYNGLMDPQGFRVLVREAIETSEGIIHDIRHAAPSVAIVRGLDDISNTVCTVLDAAELCRNTHPDREWVEEADRAYLELSRYVQSLNTNTTLFGALVSAMEGGCIEGEEASRVAAMLRMDFERGGIYLPEEKRAQVEALNNRSTRLGMQFGANIINDSGFVDIYPASRLRNVPITVQSTLQRVQKQDWPGVVRTGTRVPTDPMTVQSVLKWVEEPEVRRQVYLAGHSTPRANLPVLDELIATRHEVAQLLGFNSYADFFLRPLMARTPDAVVTFLETLSTELKGPAEKEFALLSQVKQQYEPGSPVRSWDRGYYVGLLKAKAHNLDARVIAEYFSLEHCLAGLALLTSRLFGMALREVPLAPGEGWANGVRKFVLTHQDEGVLGVIYLDLFPRTGKYTHAAHFTLRCGRRQGDHDWQLPAVALVCNLPPPQNGAPSLLSHGEVETMFHEFGHALHTLLSRTEYQHLSGTRGKLDFIETPSNLLELFVDDHRVLRHFARHYSTGEAIPPEVVSGLRQSKRMFSAMDLQVQVVYSLMDQAFFGPQSVGGVDTTAVIAQLQEQHTPIGHVEGTCWQARFNHLVGYGAGYYSYLYAKAFSSELWAQYFAADPLNREAGEMLRRDVLQYGGSRDPLRILKHVLGEHSMKETGSGGIVPNTESMMINYGL</sequence>
<evidence type="ECO:0000259" key="12">
    <source>
        <dbReference type="Pfam" id="PF01432"/>
    </source>
</evidence>
<dbReference type="GO" id="GO:0005739">
    <property type="term" value="C:mitochondrion"/>
    <property type="evidence" value="ECO:0007669"/>
    <property type="project" value="UniProtKB-SubCell"/>
</dbReference>
<dbReference type="OMA" id="ALMFEYM"/>
<keyword evidence="9" id="KW-0496">Mitochondrion</keyword>
<feature type="compositionally biased region" description="Low complexity" evidence="11">
    <location>
        <begin position="45"/>
        <end position="57"/>
    </location>
</feature>
<dbReference type="InterPro" id="IPR033851">
    <property type="entry name" value="M3A_MIP"/>
</dbReference>
<dbReference type="EMBL" id="DF237020">
    <property type="protein sequence ID" value="GAQ81112.1"/>
    <property type="molecule type" value="Genomic_DNA"/>
</dbReference>
<dbReference type="GO" id="GO:0046872">
    <property type="term" value="F:metal ion binding"/>
    <property type="evidence" value="ECO:0007669"/>
    <property type="project" value="UniProtKB-UniRule"/>
</dbReference>
<evidence type="ECO:0000256" key="11">
    <source>
        <dbReference type="SAM" id="MobiDB-lite"/>
    </source>
</evidence>
<evidence type="ECO:0000256" key="5">
    <source>
        <dbReference type="ARBA" id="ARBA00022801"/>
    </source>
</evidence>
<dbReference type="Gene3D" id="1.10.1370.10">
    <property type="entry name" value="Neurolysin, domain 3"/>
    <property type="match status" value="1"/>
</dbReference>
<evidence type="ECO:0000256" key="8">
    <source>
        <dbReference type="ARBA" id="ARBA00023049"/>
    </source>
</evidence>
<dbReference type="Pfam" id="PF01432">
    <property type="entry name" value="Peptidase_M3"/>
    <property type="match status" value="1"/>
</dbReference>
<dbReference type="CDD" id="cd06457">
    <property type="entry name" value="M3A_MIP"/>
    <property type="match status" value="1"/>
</dbReference>
<keyword evidence="6 10" id="KW-0862">Zinc</keyword>
<evidence type="ECO:0000256" key="2">
    <source>
        <dbReference type="ARBA" id="ARBA00006040"/>
    </source>
</evidence>